<dbReference type="GO" id="GO:0005509">
    <property type="term" value="F:calcium ion binding"/>
    <property type="evidence" value="ECO:0007669"/>
    <property type="project" value="InterPro"/>
</dbReference>
<gene>
    <name evidence="1" type="ORF">EV668_2230</name>
</gene>
<dbReference type="EMBL" id="SNZR01000011">
    <property type="protein sequence ID" value="TDR94938.1"/>
    <property type="molecule type" value="Genomic_DNA"/>
</dbReference>
<dbReference type="RefSeq" id="WP_133769789.1">
    <property type="nucleotide sequence ID" value="NZ_SNZR01000011.1"/>
</dbReference>
<sequence>MAKIPTSAKAAKTMSSTLFQNEDLKTVDLGTIGFKPKPINDVQYDYHYGTAGNDHIDAGAGPDYVTAGAGNDYILAGNNNSDWFGSGNEFTAGATVLDGGAGNDTIQVWADRGAFSIITGDGDDHVLISDDADYVRIDNYGDTGNLGKGDVFEFGMAFSGKAVIWSFDQNDRVHLNGIHTDESKYSDWVETTSGGTTWFSNNVTGGVIEVQHTPGVDVTKTGVDNFGPTAQFPYGGWLYFVDWHIA</sequence>
<evidence type="ECO:0000313" key="2">
    <source>
        <dbReference type="Proteomes" id="UP000295122"/>
    </source>
</evidence>
<evidence type="ECO:0000313" key="1">
    <source>
        <dbReference type="EMBL" id="TDR94938.1"/>
    </source>
</evidence>
<dbReference type="Pfam" id="PF00353">
    <property type="entry name" value="HemolysinCabind"/>
    <property type="match status" value="2"/>
</dbReference>
<reference evidence="1 2" key="1">
    <citation type="submission" date="2019-03" db="EMBL/GenBank/DDBJ databases">
        <title>Genomic Encyclopedia of Type Strains, Phase IV (KMG-IV): sequencing the most valuable type-strain genomes for metagenomic binning, comparative biology and taxonomic classification.</title>
        <authorList>
            <person name="Goeker M."/>
        </authorList>
    </citation>
    <scope>NUCLEOTIDE SEQUENCE [LARGE SCALE GENOMIC DNA]</scope>
    <source>
        <strain evidence="1 2">DSM 25903</strain>
    </source>
</reference>
<dbReference type="AlphaFoldDB" id="A0A4R7C925"/>
<dbReference type="InterPro" id="IPR011049">
    <property type="entry name" value="Serralysin-like_metalloprot_C"/>
</dbReference>
<dbReference type="Gene3D" id="2.150.10.10">
    <property type="entry name" value="Serralysin-like metalloprotease, C-terminal"/>
    <property type="match status" value="1"/>
</dbReference>
<organism evidence="1 2">
    <name type="scientific">Enterovirga rhinocerotis</name>
    <dbReference type="NCBI Taxonomy" id="1339210"/>
    <lineage>
        <taxon>Bacteria</taxon>
        <taxon>Pseudomonadati</taxon>
        <taxon>Pseudomonadota</taxon>
        <taxon>Alphaproteobacteria</taxon>
        <taxon>Hyphomicrobiales</taxon>
        <taxon>Methylobacteriaceae</taxon>
        <taxon>Enterovirga</taxon>
    </lineage>
</organism>
<comment type="caution">
    <text evidence="1">The sequence shown here is derived from an EMBL/GenBank/DDBJ whole genome shotgun (WGS) entry which is preliminary data.</text>
</comment>
<dbReference type="InterPro" id="IPR001343">
    <property type="entry name" value="Hemolysn_Ca-bd"/>
</dbReference>
<dbReference type="OrthoDB" id="8455996at2"/>
<protein>
    <recommendedName>
        <fullName evidence="3">Hemolysin type calcium-binding protein</fullName>
    </recommendedName>
</protein>
<accession>A0A4R7C925</accession>
<name>A0A4R7C925_9HYPH</name>
<keyword evidence="2" id="KW-1185">Reference proteome</keyword>
<proteinExistence type="predicted"/>
<dbReference type="PRINTS" id="PR00313">
    <property type="entry name" value="CABNDNGRPT"/>
</dbReference>
<dbReference type="SUPFAM" id="SSF51120">
    <property type="entry name" value="beta-Roll"/>
    <property type="match status" value="1"/>
</dbReference>
<dbReference type="Proteomes" id="UP000295122">
    <property type="component" value="Unassembled WGS sequence"/>
</dbReference>
<evidence type="ECO:0008006" key="3">
    <source>
        <dbReference type="Google" id="ProtNLM"/>
    </source>
</evidence>